<evidence type="ECO:0000256" key="3">
    <source>
        <dbReference type="ARBA" id="ARBA00022806"/>
    </source>
</evidence>
<evidence type="ECO:0000256" key="4">
    <source>
        <dbReference type="ARBA" id="ARBA00022840"/>
    </source>
</evidence>
<comment type="caution">
    <text evidence="11">The sequence shown here is derived from an EMBL/GenBank/DDBJ whole genome shotgun (WGS) entry which is preliminary data.</text>
</comment>
<dbReference type="OrthoDB" id="193716at2759"/>
<dbReference type="SUPFAM" id="SSF52540">
    <property type="entry name" value="P-loop containing nucleoside triphosphate hydrolases"/>
    <property type="match status" value="1"/>
</dbReference>
<dbReference type="SMART" id="SM00487">
    <property type="entry name" value="DEXDc"/>
    <property type="match status" value="1"/>
</dbReference>
<keyword evidence="4 6" id="KW-0067">ATP-binding</keyword>
<evidence type="ECO:0000256" key="7">
    <source>
        <dbReference type="RuleBase" id="RU365068"/>
    </source>
</evidence>
<evidence type="ECO:0000256" key="5">
    <source>
        <dbReference type="ARBA" id="ARBA00022884"/>
    </source>
</evidence>
<dbReference type="Gene3D" id="3.40.50.300">
    <property type="entry name" value="P-loop containing nucleotide triphosphate hydrolases"/>
    <property type="match status" value="3"/>
</dbReference>
<dbReference type="GO" id="GO:0016787">
    <property type="term" value="F:hydrolase activity"/>
    <property type="evidence" value="ECO:0007669"/>
    <property type="project" value="UniProtKB-KW"/>
</dbReference>
<feature type="non-terminal residue" evidence="11">
    <location>
        <position position="1"/>
    </location>
</feature>
<comment type="similarity">
    <text evidence="6">Belongs to the DEAD box helicase family.</text>
</comment>
<dbReference type="Pfam" id="PF00271">
    <property type="entry name" value="Helicase_C"/>
    <property type="match status" value="1"/>
</dbReference>
<dbReference type="InterPro" id="IPR011545">
    <property type="entry name" value="DEAD/DEAH_box_helicase_dom"/>
</dbReference>
<dbReference type="GO" id="GO:0003724">
    <property type="term" value="F:RNA helicase activity"/>
    <property type="evidence" value="ECO:0007669"/>
    <property type="project" value="UniProtKB-EC"/>
</dbReference>
<proteinExistence type="inferred from homology"/>
<evidence type="ECO:0000313" key="11">
    <source>
        <dbReference type="EMBL" id="PVU84907.1"/>
    </source>
</evidence>
<dbReference type="PROSITE" id="PS51194">
    <property type="entry name" value="HELICASE_CTER"/>
    <property type="match status" value="1"/>
</dbReference>
<dbReference type="InterPro" id="IPR001650">
    <property type="entry name" value="Helicase_C-like"/>
</dbReference>
<feature type="compositionally biased region" description="Basic and acidic residues" evidence="8">
    <location>
        <begin position="573"/>
        <end position="593"/>
    </location>
</feature>
<evidence type="ECO:0000313" key="12">
    <source>
        <dbReference type="Proteomes" id="UP000245609"/>
    </source>
</evidence>
<dbReference type="InterPro" id="IPR000629">
    <property type="entry name" value="RNA-helicase_DEAD-box_CS"/>
</dbReference>
<feature type="domain" description="Helicase ATP-binding" evidence="9">
    <location>
        <begin position="76"/>
        <end position="231"/>
    </location>
</feature>
<sequence length="593" mass="66947">MFFGQKQINSSAFNYMKSMPSVLIKRNETTGPNLLEKKSSIGVDFKSFKFLDSRLASAITSVLGNQPVTKIQEKALSTIPTNENMVIRAPTGTGKTIAFLSVALDALIKQRDLKESEASDDSMGVLSLIGGQGSGSIVQSILKSRHDIVIGTPGTIEELAPSHLIFGLSLKHTKTIILDEADKLIQLENPYNMKKLFSLCPPEAQVILTSATINSETLALFKDYFGGKSYKNIYVQDEDTKILANSIKQSFVPTSWDTHFSMLYYIFKTRLCFPQSPRTVGEKIIVFLPTIESTEVYSYIFSFLMGSNYLEFLDTKKPARPNSVNVLCLHGRMDQRDRNLISNGFRNFDCSENKSIILFSTDISARGMDYPNVSLVIQIGLPSSFEQYAHRIGRTGRASNTGESLIFLSHLEKDIVNVIAEKYKTKLTPNAEYSSSVVIDFKKAISELKPKNNVDQFHRLCSYIERKGGIEFIETIDPRVDIKAFIADFLFKIHHFKSEIKSHELVSCVSSLNRYNDLISKQYNFEKSLLRKEIAGLIRIFGPEAYNVVLAKEQEISHDKKSVIKKGKKKAERKPQERKKFLKKTEHKNDKET</sequence>
<dbReference type="Pfam" id="PF00270">
    <property type="entry name" value="DEAD"/>
    <property type="match status" value="2"/>
</dbReference>
<dbReference type="AlphaFoldDB" id="A0A2T9XXV1"/>
<dbReference type="STRING" id="133381.A0A2T9XXV1"/>
<dbReference type="InterPro" id="IPR014001">
    <property type="entry name" value="Helicase_ATP-bd"/>
</dbReference>
<evidence type="ECO:0000256" key="2">
    <source>
        <dbReference type="ARBA" id="ARBA00022801"/>
    </source>
</evidence>
<dbReference type="EC" id="3.6.4.13" evidence="7"/>
<protein>
    <recommendedName>
        <fullName evidence="7">ATP-dependent RNA helicase</fullName>
        <ecNumber evidence="7">3.6.4.13</ecNumber>
    </recommendedName>
</protein>
<evidence type="ECO:0000256" key="6">
    <source>
        <dbReference type="RuleBase" id="RU000492"/>
    </source>
</evidence>
<dbReference type="Proteomes" id="UP000245609">
    <property type="component" value="Unassembled WGS sequence"/>
</dbReference>
<dbReference type="InterPro" id="IPR027417">
    <property type="entry name" value="P-loop_NTPase"/>
</dbReference>
<keyword evidence="5 7" id="KW-0694">RNA-binding</keyword>
<evidence type="ECO:0000256" key="8">
    <source>
        <dbReference type="SAM" id="MobiDB-lite"/>
    </source>
</evidence>
<dbReference type="SMART" id="SM00490">
    <property type="entry name" value="HELICc"/>
    <property type="match status" value="1"/>
</dbReference>
<dbReference type="GO" id="GO:0003723">
    <property type="term" value="F:RNA binding"/>
    <property type="evidence" value="ECO:0007669"/>
    <property type="project" value="UniProtKB-UniRule"/>
</dbReference>
<evidence type="ECO:0000259" key="10">
    <source>
        <dbReference type="PROSITE" id="PS51194"/>
    </source>
</evidence>
<reference evidence="11 12" key="1">
    <citation type="journal article" date="2018" name="MBio">
        <title>Comparative Genomics Reveals the Core Gene Toolbox for the Fungus-Insect Symbiosis.</title>
        <authorList>
            <person name="Wang Y."/>
            <person name="Stata M."/>
            <person name="Wang W."/>
            <person name="Stajich J.E."/>
            <person name="White M.M."/>
            <person name="Moncalvo J.M."/>
        </authorList>
    </citation>
    <scope>NUCLEOTIDE SEQUENCE [LARGE SCALE GENOMIC DNA]</scope>
    <source>
        <strain evidence="11 12">SC-DP-2</strain>
    </source>
</reference>
<name>A0A2T9XXV1_9FUNG</name>
<dbReference type="PROSITE" id="PS00039">
    <property type="entry name" value="DEAD_ATP_HELICASE"/>
    <property type="match status" value="1"/>
</dbReference>
<comment type="function">
    <text evidence="7">RNA helicase.</text>
</comment>
<keyword evidence="3 6" id="KW-0347">Helicase</keyword>
<keyword evidence="12" id="KW-1185">Reference proteome</keyword>
<comment type="domain">
    <text evidence="7">The Q motif is unique to and characteristic of the DEAD box family of RNA helicases and controls ATP binding and hydrolysis.</text>
</comment>
<feature type="region of interest" description="Disordered" evidence="8">
    <location>
        <begin position="560"/>
        <end position="593"/>
    </location>
</feature>
<dbReference type="PANTHER" id="PTHR24031">
    <property type="entry name" value="RNA HELICASE"/>
    <property type="match status" value="1"/>
</dbReference>
<organism evidence="11 12">
    <name type="scientific">Smittium megazygosporum</name>
    <dbReference type="NCBI Taxonomy" id="133381"/>
    <lineage>
        <taxon>Eukaryota</taxon>
        <taxon>Fungi</taxon>
        <taxon>Fungi incertae sedis</taxon>
        <taxon>Zoopagomycota</taxon>
        <taxon>Kickxellomycotina</taxon>
        <taxon>Harpellomycetes</taxon>
        <taxon>Harpellales</taxon>
        <taxon>Legeriomycetaceae</taxon>
        <taxon>Smittium</taxon>
    </lineage>
</organism>
<dbReference type="CDD" id="cd18787">
    <property type="entry name" value="SF2_C_DEAD"/>
    <property type="match status" value="1"/>
</dbReference>
<comment type="catalytic activity">
    <reaction evidence="7">
        <text>ATP + H2O = ADP + phosphate + H(+)</text>
        <dbReference type="Rhea" id="RHEA:13065"/>
        <dbReference type="ChEBI" id="CHEBI:15377"/>
        <dbReference type="ChEBI" id="CHEBI:15378"/>
        <dbReference type="ChEBI" id="CHEBI:30616"/>
        <dbReference type="ChEBI" id="CHEBI:43474"/>
        <dbReference type="ChEBI" id="CHEBI:456216"/>
        <dbReference type="EC" id="3.6.4.13"/>
    </reaction>
</comment>
<accession>A0A2T9XXV1</accession>
<evidence type="ECO:0000256" key="1">
    <source>
        <dbReference type="ARBA" id="ARBA00022741"/>
    </source>
</evidence>
<dbReference type="EMBL" id="MBFS01003784">
    <property type="protein sequence ID" value="PVU84907.1"/>
    <property type="molecule type" value="Genomic_DNA"/>
</dbReference>
<keyword evidence="1 6" id="KW-0547">Nucleotide-binding</keyword>
<dbReference type="GO" id="GO:0005524">
    <property type="term" value="F:ATP binding"/>
    <property type="evidence" value="ECO:0007669"/>
    <property type="project" value="UniProtKB-UniRule"/>
</dbReference>
<gene>
    <name evidence="11" type="ORF">BB560_007221</name>
</gene>
<keyword evidence="2 6" id="KW-0378">Hydrolase</keyword>
<feature type="domain" description="Helicase C-terminal" evidence="10">
    <location>
        <begin position="272"/>
        <end position="439"/>
    </location>
</feature>
<evidence type="ECO:0000259" key="9">
    <source>
        <dbReference type="PROSITE" id="PS51192"/>
    </source>
</evidence>
<dbReference type="PROSITE" id="PS51192">
    <property type="entry name" value="HELICASE_ATP_BIND_1"/>
    <property type="match status" value="1"/>
</dbReference>
<feature type="compositionally biased region" description="Basic residues" evidence="8">
    <location>
        <begin position="563"/>
        <end position="572"/>
    </location>
</feature>